<keyword evidence="2 3" id="KW-0378">Hydrolase</keyword>
<name>A0A9P8LAM8_9PEZI</name>
<evidence type="ECO:0000256" key="1">
    <source>
        <dbReference type="ARBA" id="ARBA00005964"/>
    </source>
</evidence>
<evidence type="ECO:0000256" key="3">
    <source>
        <dbReference type="RuleBase" id="RU361235"/>
    </source>
</evidence>
<dbReference type="PROSITE" id="PS00122">
    <property type="entry name" value="CARBOXYLESTERASE_B_1"/>
    <property type="match status" value="1"/>
</dbReference>
<keyword evidence="3" id="KW-0732">Signal</keyword>
<feature type="signal peptide" evidence="3">
    <location>
        <begin position="1"/>
        <end position="18"/>
    </location>
</feature>
<organism evidence="5 6">
    <name type="scientific">Trichoglossum hirsutum</name>
    <dbReference type="NCBI Taxonomy" id="265104"/>
    <lineage>
        <taxon>Eukaryota</taxon>
        <taxon>Fungi</taxon>
        <taxon>Dikarya</taxon>
        <taxon>Ascomycota</taxon>
        <taxon>Pezizomycotina</taxon>
        <taxon>Geoglossomycetes</taxon>
        <taxon>Geoglossales</taxon>
        <taxon>Geoglossaceae</taxon>
        <taxon>Trichoglossum</taxon>
    </lineage>
</organism>
<dbReference type="InterPro" id="IPR002018">
    <property type="entry name" value="CarbesteraseB"/>
</dbReference>
<proteinExistence type="inferred from homology"/>
<gene>
    <name evidence="5" type="ORF">GP486_004813</name>
</gene>
<comment type="similarity">
    <text evidence="1 3">Belongs to the type-B carboxylesterase/lipase family.</text>
</comment>
<feature type="chain" id="PRO_5040538966" description="Carboxylic ester hydrolase" evidence="3">
    <location>
        <begin position="19"/>
        <end position="563"/>
    </location>
</feature>
<dbReference type="Pfam" id="PF00135">
    <property type="entry name" value="COesterase"/>
    <property type="match status" value="1"/>
</dbReference>
<dbReference type="EC" id="3.1.1.-" evidence="3"/>
<reference evidence="5" key="1">
    <citation type="submission" date="2021-03" db="EMBL/GenBank/DDBJ databases">
        <title>Comparative genomics and phylogenomic investigation of the class Geoglossomycetes provide insights into ecological specialization and systematics.</title>
        <authorList>
            <person name="Melie T."/>
            <person name="Pirro S."/>
            <person name="Miller A.N."/>
            <person name="Quandt A."/>
        </authorList>
    </citation>
    <scope>NUCLEOTIDE SEQUENCE</scope>
    <source>
        <strain evidence="5">CAQ_001_2017</strain>
    </source>
</reference>
<dbReference type="PANTHER" id="PTHR11559">
    <property type="entry name" value="CARBOXYLESTERASE"/>
    <property type="match status" value="1"/>
</dbReference>
<dbReference type="SUPFAM" id="SSF53474">
    <property type="entry name" value="alpha/beta-Hydrolases"/>
    <property type="match status" value="1"/>
</dbReference>
<evidence type="ECO:0000313" key="5">
    <source>
        <dbReference type="EMBL" id="KAH0558532.1"/>
    </source>
</evidence>
<dbReference type="GO" id="GO:0016787">
    <property type="term" value="F:hydrolase activity"/>
    <property type="evidence" value="ECO:0007669"/>
    <property type="project" value="UniProtKB-KW"/>
</dbReference>
<evidence type="ECO:0000256" key="2">
    <source>
        <dbReference type="ARBA" id="ARBA00022801"/>
    </source>
</evidence>
<dbReference type="Gene3D" id="3.40.50.1820">
    <property type="entry name" value="alpha/beta hydrolase"/>
    <property type="match status" value="1"/>
</dbReference>
<keyword evidence="6" id="KW-1185">Reference proteome</keyword>
<evidence type="ECO:0000259" key="4">
    <source>
        <dbReference type="Pfam" id="PF00135"/>
    </source>
</evidence>
<dbReference type="InterPro" id="IPR050309">
    <property type="entry name" value="Type-B_Carboxylest/Lipase"/>
</dbReference>
<dbReference type="AlphaFoldDB" id="A0A9P8LAM8"/>
<comment type="caution">
    <text evidence="5">The sequence shown here is derived from an EMBL/GenBank/DDBJ whole genome shotgun (WGS) entry which is preliminary data.</text>
</comment>
<dbReference type="Proteomes" id="UP000750711">
    <property type="component" value="Unassembled WGS sequence"/>
</dbReference>
<feature type="domain" description="Carboxylesterase type B" evidence="4">
    <location>
        <begin position="44"/>
        <end position="557"/>
    </location>
</feature>
<sequence length="563" mass="60713">MLSSFVAVCSLLAVTAQGYTLNSSALPVVDLGYALYRASAFNSTGNYFNFTNIRYAAPPLGDLRFAAPAPPENNRSAGVQDGQYGPFCPQAASPAWEDTARAFFNSLAKGQKSFTPPPLNLTIPTPDPGESEDCLFLDVLTPKDIFQSAGKGPGAPVLVWIYGGAYIGGTKTLFGNPAGLLARSGSESISAFPEVIYVALNYRLGAFGWLAGPTLQSEGSANAGLLDQRFALEWVQKNIHLFGGDPNRVTIMGESAGGGSIVHQVTAFGGVLGDGKVPFQQAIMQSPGFLPVPSLFQQEESFDAFLKLLGVNSVEQARKLPTKDLALANSMMVRNATYGTYVWGPVVDGSFVPALPGKLLLQGAFDHSVKVMVGHNFNEGIFFTDPTVTDETKLSNYFKLQFPSAQPSVLQFIQNTLYPPIFDGSFGYTNPTERLDVAIAEFAFTCNANYFDRALNNKTFAYMFSVPPAVHGLDVPYTFYNDDGRPTDIVANSTLAFALQKYITNFVKTGNPDGPGVPHFPQYGSGSTVVNLNVTATNATDISETRDAVSNERCEWWQKALYF</sequence>
<evidence type="ECO:0000313" key="6">
    <source>
        <dbReference type="Proteomes" id="UP000750711"/>
    </source>
</evidence>
<dbReference type="PROSITE" id="PS00941">
    <property type="entry name" value="CARBOXYLESTERASE_B_2"/>
    <property type="match status" value="1"/>
</dbReference>
<protein>
    <recommendedName>
        <fullName evidence="3">Carboxylic ester hydrolase</fullName>
        <ecNumber evidence="3">3.1.1.-</ecNumber>
    </recommendedName>
</protein>
<dbReference type="InterPro" id="IPR029058">
    <property type="entry name" value="AB_hydrolase_fold"/>
</dbReference>
<dbReference type="InterPro" id="IPR019826">
    <property type="entry name" value="Carboxylesterase_B_AS"/>
</dbReference>
<accession>A0A9P8LAM8</accession>
<dbReference type="EMBL" id="JAGHQM010000817">
    <property type="protein sequence ID" value="KAH0558532.1"/>
    <property type="molecule type" value="Genomic_DNA"/>
</dbReference>
<dbReference type="InterPro" id="IPR019819">
    <property type="entry name" value="Carboxylesterase_B_CS"/>
</dbReference>